<feature type="compositionally biased region" description="Low complexity" evidence="1">
    <location>
        <begin position="10"/>
        <end position="31"/>
    </location>
</feature>
<proteinExistence type="predicted"/>
<feature type="region of interest" description="Disordered" evidence="1">
    <location>
        <begin position="561"/>
        <end position="643"/>
    </location>
</feature>
<dbReference type="PANTHER" id="PTHR11199:SF0">
    <property type="entry name" value="LD34181P-RELATED"/>
    <property type="match status" value="1"/>
</dbReference>
<comment type="caution">
    <text evidence="3">The sequence shown here is derived from an EMBL/GenBank/DDBJ whole genome shotgun (WGS) entry which is preliminary data.</text>
</comment>
<feature type="compositionally biased region" description="Acidic residues" evidence="1">
    <location>
        <begin position="822"/>
        <end position="855"/>
    </location>
</feature>
<dbReference type="RefSeq" id="XP_020438818.1">
    <property type="nucleotide sequence ID" value="XM_020571544.1"/>
</dbReference>
<organism evidence="3 4">
    <name type="scientific">Heterostelium pallidum (strain ATCC 26659 / Pp 5 / PN500)</name>
    <name type="common">Cellular slime mold</name>
    <name type="synonym">Polysphondylium pallidum</name>
    <dbReference type="NCBI Taxonomy" id="670386"/>
    <lineage>
        <taxon>Eukaryota</taxon>
        <taxon>Amoebozoa</taxon>
        <taxon>Evosea</taxon>
        <taxon>Eumycetozoa</taxon>
        <taxon>Dictyostelia</taxon>
        <taxon>Acytosteliales</taxon>
        <taxon>Acytosteliaceae</taxon>
        <taxon>Heterostelium</taxon>
    </lineage>
</organism>
<dbReference type="EMBL" id="ADBJ01000002">
    <property type="protein sequence ID" value="EFA86714.1"/>
    <property type="molecule type" value="Genomic_DNA"/>
</dbReference>
<dbReference type="Pfam" id="PF21581">
    <property type="entry name" value="SCD"/>
    <property type="match status" value="1"/>
</dbReference>
<dbReference type="InParanoid" id="D3AWP1"/>
<evidence type="ECO:0000313" key="4">
    <source>
        <dbReference type="Proteomes" id="UP000001396"/>
    </source>
</evidence>
<dbReference type="InterPro" id="IPR056396">
    <property type="entry name" value="HEAT_SCC3-SA"/>
</dbReference>
<feature type="domain" description="SCD" evidence="2">
    <location>
        <begin position="88"/>
        <end position="179"/>
    </location>
</feature>
<dbReference type="GeneID" id="31356051"/>
<evidence type="ECO:0000313" key="3">
    <source>
        <dbReference type="EMBL" id="EFA86714.1"/>
    </source>
</evidence>
<dbReference type="PROSITE" id="PS51425">
    <property type="entry name" value="SCD"/>
    <property type="match status" value="1"/>
</dbReference>
<dbReference type="Pfam" id="PF24571">
    <property type="entry name" value="HEAT_SCC3-SA"/>
    <property type="match status" value="1"/>
</dbReference>
<dbReference type="STRING" id="670386.D3AWP1"/>
<accession>D3AWP1</accession>
<gene>
    <name evidence="3" type="ORF">PPL_00518</name>
</gene>
<feature type="compositionally biased region" description="Low complexity" evidence="1">
    <location>
        <begin position="634"/>
        <end position="643"/>
    </location>
</feature>
<feature type="region of interest" description="Disordered" evidence="1">
    <location>
        <begin position="817"/>
        <end position="871"/>
    </location>
</feature>
<protein>
    <submittedName>
        <fullName evidence="3">STAG domain-containing protein</fullName>
    </submittedName>
</protein>
<dbReference type="InterPro" id="IPR039662">
    <property type="entry name" value="Cohesin_Scc3/SA"/>
</dbReference>
<name>D3AWP1_HETP5</name>
<dbReference type="Proteomes" id="UP000001396">
    <property type="component" value="Unassembled WGS sequence"/>
</dbReference>
<reference evidence="3 4" key="1">
    <citation type="journal article" date="2011" name="Genome Res.">
        <title>Phylogeny-wide analysis of social amoeba genomes highlights ancient origins for complex intercellular communication.</title>
        <authorList>
            <person name="Heidel A.J."/>
            <person name="Lawal H.M."/>
            <person name="Felder M."/>
            <person name="Schilde C."/>
            <person name="Helps N.R."/>
            <person name="Tunggal B."/>
            <person name="Rivero F."/>
            <person name="John U."/>
            <person name="Schleicher M."/>
            <person name="Eichinger L."/>
            <person name="Platzer M."/>
            <person name="Noegel A.A."/>
            <person name="Schaap P."/>
            <person name="Gloeckner G."/>
        </authorList>
    </citation>
    <scope>NUCLEOTIDE SEQUENCE [LARGE SCALE GENOMIC DNA]</scope>
    <source>
        <strain evidence="4">ATCC 26659 / Pp 5 / PN500</strain>
    </source>
</reference>
<evidence type="ECO:0000259" key="2">
    <source>
        <dbReference type="PROSITE" id="PS51425"/>
    </source>
</evidence>
<dbReference type="GO" id="GO:0007062">
    <property type="term" value="P:sister chromatid cohesion"/>
    <property type="evidence" value="ECO:0007669"/>
    <property type="project" value="TreeGrafter"/>
</dbReference>
<dbReference type="GO" id="GO:0008278">
    <property type="term" value="C:cohesin complex"/>
    <property type="evidence" value="ECO:0007669"/>
    <property type="project" value="TreeGrafter"/>
</dbReference>
<dbReference type="GO" id="GO:0005634">
    <property type="term" value="C:nucleus"/>
    <property type="evidence" value="ECO:0007669"/>
    <property type="project" value="TreeGrafter"/>
</dbReference>
<dbReference type="SUPFAM" id="SSF48371">
    <property type="entry name" value="ARM repeat"/>
    <property type="match status" value="1"/>
</dbReference>
<keyword evidence="4" id="KW-1185">Reference proteome</keyword>
<feature type="compositionally biased region" description="Basic and acidic residues" evidence="1">
    <location>
        <begin position="609"/>
        <end position="632"/>
    </location>
</feature>
<dbReference type="InterPro" id="IPR020839">
    <property type="entry name" value="SCD"/>
</dbReference>
<sequence length="871" mass="99424">MVSKRKVTSKKSNNNNNNSNNNNSGSQTKSSQSRRRSQSLFINVKTLVTEWVDRYNEDPENATFEVINLIVECGGADAMTVKDFQSDLEDGSKEVCETDDTKAFPLSSKRSKSLINNYQYPSTMLTSAYLSQIGWGLNDWVAEVRQSAVKGVIQLYSNENLITQYDDFTEKFRFRIVDIAAGDKVDKIAIDAIELVSIMCQHSLIEQVLLDKVLANYMVDNEAIVKATGKLLYQILLDPLESKLNALPKAERRSAKNDIREQQLMKLLEFLEEKSKATNVPYYLVFALWEKGQAIFTDWSFFVKFLSELEEKKLSENQLLIILRMISASVKIFSGDKPPIFSSERQQLFNEDPYQQNEYTKDSDVTTNFISIIPALLSQHKANFEISICLVEICKYFNLETYITLRLQTKYSELLNLLSMILLENPNEKLVETIADTLHDLSQGLPSQLEAPFNLTIMEIFNQLGDSLRTISAPSESSGTDAEASGGDQANQLFNAFTLLQKIHFSPKELANFLNIFLEKTILNIYSLNVPLSRKLLELNLRILLENENDIVMEDIKNQLEQQEEEEEEKPKKSKKSKRGRKKKVATSDESGNEDEDEEDEEEEEDEETGKSKRSESETEKSESEQQSKKTSFDISNDTTTIDQDTQNRIEQLIISSLQAIHCNIIGSANVGAVIKQVALSPGARSIATVKQELYQVCLSTDDEELRENLFSRLKELLNWLSAEFIKKDSLGLVFESGIEYFFGKDKENPENPEFLRCISYLIPKLTHEQAVEIIKNKPEYNEEDPLFESLNNVYSMVEMIANKSVKNKFKKVTRGKKQDLMDESDQISEDIEDISQDEEEPSEANEEIDDEFEPSQEVKTTPKKRTKTII</sequence>
<feature type="compositionally biased region" description="Basic residues" evidence="1">
    <location>
        <begin position="862"/>
        <end position="871"/>
    </location>
</feature>
<dbReference type="FunCoup" id="D3AWP1">
    <property type="interactions" value="3"/>
</dbReference>
<dbReference type="GO" id="GO:0000785">
    <property type="term" value="C:chromatin"/>
    <property type="evidence" value="ECO:0007669"/>
    <property type="project" value="TreeGrafter"/>
</dbReference>
<feature type="compositionally biased region" description="Acidic residues" evidence="1">
    <location>
        <begin position="591"/>
        <end position="608"/>
    </location>
</feature>
<evidence type="ECO:0000256" key="1">
    <source>
        <dbReference type="SAM" id="MobiDB-lite"/>
    </source>
</evidence>
<feature type="compositionally biased region" description="Basic residues" evidence="1">
    <location>
        <begin position="572"/>
        <end position="585"/>
    </location>
</feature>
<dbReference type="InterPro" id="IPR016024">
    <property type="entry name" value="ARM-type_fold"/>
</dbReference>
<dbReference type="AlphaFoldDB" id="D3AWP1"/>
<dbReference type="PANTHER" id="PTHR11199">
    <property type="entry name" value="STROMAL ANTIGEN"/>
    <property type="match status" value="1"/>
</dbReference>
<dbReference type="GO" id="GO:0003682">
    <property type="term" value="F:chromatin binding"/>
    <property type="evidence" value="ECO:0007669"/>
    <property type="project" value="TreeGrafter"/>
</dbReference>
<feature type="region of interest" description="Disordered" evidence="1">
    <location>
        <begin position="1"/>
        <end position="36"/>
    </location>
</feature>